<dbReference type="Pfam" id="PF02720">
    <property type="entry name" value="DUF222"/>
    <property type="match status" value="1"/>
</dbReference>
<dbReference type="Gene3D" id="1.10.30.50">
    <property type="match status" value="1"/>
</dbReference>
<organism evidence="2 3">
    <name type="scientific">Microbacterium algeriense</name>
    <dbReference type="NCBI Taxonomy" id="2615184"/>
    <lineage>
        <taxon>Bacteria</taxon>
        <taxon>Bacillati</taxon>
        <taxon>Actinomycetota</taxon>
        <taxon>Actinomycetes</taxon>
        <taxon>Micrococcales</taxon>
        <taxon>Microbacteriaceae</taxon>
        <taxon>Microbacterium</taxon>
    </lineage>
</organism>
<sequence length="470" mass="52104">MSRPTDIDLDLEERRRVLDAWVDKKRQIARLEAEAAELLIEQIALHDSEVSATPCHRDAIYRSMVAEFSAAGHVSKGSIEFAFADARALLTHLPEVRSAFAAGSLSAAHVREIARASALVDEAIRNRKADPAVMALFEAAVLVVAERDTAARTRAHARQVAAALTGETLLDRHRRAASERSVTVKPLDDGLALLTAVLPEWVANAIADRLSRLTREVVRARKTREFRPSPSWSEESDTISPRDIDLDDPAFGGFEEAVIASGDTFATDPEVEHFPIDERTWAQIQADLFSDLLLTADPSAAHGTALDGIHARVQVTVAASTLTGADDRPAQLDGHGPLHPDVARELAGRNTGWSRLFLDAQGMVVETDTYTPTESMRRFLRARDQHCRFPGCRMPVHRCDIDHNHDHALGGRTRLDNLGHFCRAHHTLKHPDIPDPHRWTAHQERDGSITWHSPLGRDYSDPPPRRVMFV</sequence>
<feature type="domain" description="DUF222" evidence="1">
    <location>
        <begin position="36"/>
        <end position="384"/>
    </location>
</feature>
<protein>
    <submittedName>
        <fullName evidence="2">DUF222 domain-containing protein</fullName>
    </submittedName>
</protein>
<dbReference type="CDD" id="cd00085">
    <property type="entry name" value="HNHc"/>
    <property type="match status" value="1"/>
</dbReference>
<dbReference type="Proteomes" id="UP000478836">
    <property type="component" value="Unassembled WGS sequence"/>
</dbReference>
<evidence type="ECO:0000313" key="3">
    <source>
        <dbReference type="Proteomes" id="UP000478836"/>
    </source>
</evidence>
<evidence type="ECO:0000259" key="1">
    <source>
        <dbReference type="Pfam" id="PF02720"/>
    </source>
</evidence>
<gene>
    <name evidence="2" type="ORF">F6A08_13665</name>
</gene>
<proteinExistence type="predicted"/>
<dbReference type="InterPro" id="IPR003615">
    <property type="entry name" value="HNH_nuc"/>
</dbReference>
<name>A0ABQ6V786_9MICO</name>
<dbReference type="GeneID" id="77477513"/>
<dbReference type="InterPro" id="IPR003870">
    <property type="entry name" value="DUF222"/>
</dbReference>
<comment type="caution">
    <text evidence="2">The sequence shown here is derived from an EMBL/GenBank/DDBJ whole genome shotgun (WGS) entry which is preliminary data.</text>
</comment>
<accession>A0ABQ6V786</accession>
<reference evidence="3" key="1">
    <citation type="submission" date="2019-09" db="EMBL/GenBank/DDBJ databases">
        <title>Whole genome sequencing of Microbacterium maritypicum.</title>
        <authorList>
            <person name="Lenchi N."/>
        </authorList>
    </citation>
    <scope>NUCLEOTIDE SEQUENCE [LARGE SCALE GENOMIC DNA]</scope>
    <source>
        <strain evidence="3">G1</strain>
    </source>
</reference>
<dbReference type="RefSeq" id="WP_151459702.1">
    <property type="nucleotide sequence ID" value="NZ_WAAO01000002.1"/>
</dbReference>
<dbReference type="EMBL" id="WAAO01000002">
    <property type="protein sequence ID" value="KAB1865090.1"/>
    <property type="molecule type" value="Genomic_DNA"/>
</dbReference>
<evidence type="ECO:0000313" key="2">
    <source>
        <dbReference type="EMBL" id="KAB1865090.1"/>
    </source>
</evidence>
<keyword evidence="3" id="KW-1185">Reference proteome</keyword>